<keyword evidence="1" id="KW-1133">Transmembrane helix</keyword>
<dbReference type="EMBL" id="PVTJ01000017">
    <property type="protein sequence ID" value="PRY53531.1"/>
    <property type="molecule type" value="Genomic_DNA"/>
</dbReference>
<protein>
    <recommendedName>
        <fullName evidence="4">FtsK/SpoIIIE family protein</fullName>
    </recommendedName>
</protein>
<dbReference type="Gene3D" id="3.40.50.300">
    <property type="entry name" value="P-loop containing nucleotide triphosphate hydrolases"/>
    <property type="match status" value="1"/>
</dbReference>
<evidence type="ECO:0008006" key="4">
    <source>
        <dbReference type="Google" id="ProtNLM"/>
    </source>
</evidence>
<dbReference type="Proteomes" id="UP000238176">
    <property type="component" value="Unassembled WGS sequence"/>
</dbReference>
<dbReference type="AlphaFoldDB" id="A0A2T0U6J2"/>
<feature type="transmembrane region" description="Helical" evidence="1">
    <location>
        <begin position="68"/>
        <end position="88"/>
    </location>
</feature>
<dbReference type="InterPro" id="IPR036390">
    <property type="entry name" value="WH_DNA-bd_sf"/>
</dbReference>
<feature type="transmembrane region" description="Helical" evidence="1">
    <location>
        <begin position="100"/>
        <end position="119"/>
    </location>
</feature>
<dbReference type="CDD" id="cd00090">
    <property type="entry name" value="HTH_ARSR"/>
    <property type="match status" value="1"/>
</dbReference>
<feature type="transmembrane region" description="Helical" evidence="1">
    <location>
        <begin position="42"/>
        <end position="62"/>
    </location>
</feature>
<gene>
    <name evidence="2" type="ORF">B0I28_11730</name>
</gene>
<keyword evidence="1" id="KW-0472">Membrane</keyword>
<evidence type="ECO:0000313" key="2">
    <source>
        <dbReference type="EMBL" id="PRY53531.1"/>
    </source>
</evidence>
<dbReference type="InterPro" id="IPR036388">
    <property type="entry name" value="WH-like_DNA-bd_sf"/>
</dbReference>
<keyword evidence="1" id="KW-0812">Transmembrane</keyword>
<dbReference type="Gene3D" id="1.10.10.10">
    <property type="entry name" value="Winged helix-like DNA-binding domain superfamily/Winged helix DNA-binding domain"/>
    <property type="match status" value="1"/>
</dbReference>
<evidence type="ECO:0000313" key="3">
    <source>
        <dbReference type="Proteomes" id="UP000238176"/>
    </source>
</evidence>
<name>A0A2T0U6J2_9ACTN</name>
<dbReference type="InterPro" id="IPR027417">
    <property type="entry name" value="P-loop_NTPase"/>
</dbReference>
<sequence>MTTANSTASTANVLRTTGRAVKTTAKASAAATRFNVRHWRRLLPVHVIAAGGVAAAAANVSVWVWGPWAWPVVALLAVMLWIWLDGIIGGLDHSVKAPAAAQLMFGTVCTLIFTFAAGWLPAWGFILAVGLVLAVWWWAGDTVFTRYTASERRARSLGAALHALGACDATRVTSSSTNAKGDVEYEVFIGDADRPEKFKGEDIAHQLHVDTARVIARRHSAGNSRRMKVTILHAAASAKRNIPHPALDPANRVEGAAWAPGSRSVLDGLAIGRILGSVEDVESFARIFTSNPDAKCLGIFGGTGSGKTNTSSSLLLSAIACGDLVVSGGDPVKIDLGEYLRAAMHRRAETIDEVIADLEGLEALSRDRIQRLKTMLDAEGNRMRNWIPTPERPAFLYLMDELTVLLKQANARQYDKLITLMESLPKHVRQAGIAIGFITQSINAAEIPTTLTSQYGSNFIGHQVKKAHDGEVQGWDVSVTEKGLPTRGQCWVGHPDGGHQPNKTLAYDSDTAITKRQKEWDAMIAEYAAARPVISEHEAKIVGWPRTAGGDLEPAQATETAPEAAPQAAAAFIDADELDAEFGEVDLSDVDGDSAELDAEAIADVPHAARVVTVLREAQGPLPVGALEEKTKVPRRTLQRLLGRLSQDGLIIREGASTATVYRLAA</sequence>
<comment type="caution">
    <text evidence="2">The sequence shown here is derived from an EMBL/GenBank/DDBJ whole genome shotgun (WGS) entry which is preliminary data.</text>
</comment>
<proteinExistence type="predicted"/>
<keyword evidence="3" id="KW-1185">Reference proteome</keyword>
<organism evidence="2 3">
    <name type="scientific">Glycomyces artemisiae</name>
    <dbReference type="NCBI Taxonomy" id="1076443"/>
    <lineage>
        <taxon>Bacteria</taxon>
        <taxon>Bacillati</taxon>
        <taxon>Actinomycetota</taxon>
        <taxon>Actinomycetes</taxon>
        <taxon>Glycomycetales</taxon>
        <taxon>Glycomycetaceae</taxon>
        <taxon>Glycomyces</taxon>
    </lineage>
</organism>
<dbReference type="InterPro" id="IPR011991">
    <property type="entry name" value="ArsR-like_HTH"/>
</dbReference>
<reference evidence="2 3" key="1">
    <citation type="submission" date="2018-03" db="EMBL/GenBank/DDBJ databases">
        <title>Genomic Encyclopedia of Type Strains, Phase III (KMG-III): the genomes of soil and plant-associated and newly described type strains.</title>
        <authorList>
            <person name="Whitman W."/>
        </authorList>
    </citation>
    <scope>NUCLEOTIDE SEQUENCE [LARGE SCALE GENOMIC DNA]</scope>
    <source>
        <strain evidence="2 3">CGMCC 4.7067</strain>
    </source>
</reference>
<dbReference type="SUPFAM" id="SSF52540">
    <property type="entry name" value="P-loop containing nucleoside triphosphate hydrolases"/>
    <property type="match status" value="1"/>
</dbReference>
<accession>A0A2T0U6J2</accession>
<dbReference type="OrthoDB" id="5168242at2"/>
<dbReference type="RefSeq" id="WP_106366877.1">
    <property type="nucleotide sequence ID" value="NZ_PVTJ01000017.1"/>
</dbReference>
<dbReference type="SUPFAM" id="SSF46785">
    <property type="entry name" value="Winged helix' DNA-binding domain"/>
    <property type="match status" value="1"/>
</dbReference>
<evidence type="ECO:0000256" key="1">
    <source>
        <dbReference type="SAM" id="Phobius"/>
    </source>
</evidence>